<dbReference type="EMBL" id="JATM01000002">
    <property type="protein sequence ID" value="OOL18863.1"/>
    <property type="molecule type" value="Genomic_DNA"/>
</dbReference>
<sequence length="516" mass="58170">MFDRLPRLTCAVLLKQADRNLSGWLAWHLALGIEHIAIMDSGAFDDARQIVQSLRQDWPLSWHPVEAEPNQTPEEHRLEMTRQAISHLHHVTQAMPQEVVDEENGETTPVDDWVIILDADEYLAPSRELTSLLYQAKDETTAFALHWRIYGDAGLLTPPPGHVVANHTWHAPPVFADHRFVRLIARLDCLPAPAKLADPHMLGLSPEQILRPNGRPFIPGDESLHPELWEGGCIQHYICALAHNEEELPPPMRAYYNRNEQMTAPQTRNLQTMRQLANQLRESALRAGLSRLQKLVEPQLEEAQLKHQEDETDLAIRSHVQHDTFHYDRIRSSVRSDLLLNPQFSTRYETGQTVLLRFPEGRLLEGDPPNHHEPLIGFRLESTPHLLTLYGQDRSPFTLGDAPCPFGMASLSITPSTQQQFVHLPHETGHGSTPLEIIPTNAVPAFLYTPLPPIDEPDGLSVHGLLTWLAGHPDLQPYDLARALLLLSPASAQHLHNLAPILAEFLPSQPKPDFLP</sequence>
<accession>A0A1S8GQ67</accession>
<comment type="caution">
    <text evidence="1">The sequence shown here is derived from an EMBL/GenBank/DDBJ whole genome shotgun (WGS) entry which is preliminary data.</text>
</comment>
<evidence type="ECO:0008006" key="3">
    <source>
        <dbReference type="Google" id="ProtNLM"/>
    </source>
</evidence>
<reference evidence="1 2" key="1">
    <citation type="journal article" date="2016" name="PLoS ONE">
        <title>Whole-Genome Sequence Analysis of Bombella intestini LMG 28161T, a Novel Acetic Acid Bacterium Isolated from the Crop of a Red-Tailed Bumble Bee, Bombus lapidarius.</title>
        <authorList>
            <person name="Li L."/>
            <person name="Illeghems K."/>
            <person name="Van Kerrebroeck S."/>
            <person name="Borremans W."/>
            <person name="Cleenwerck I."/>
            <person name="Smagghe G."/>
            <person name="De Vuyst L."/>
            <person name="Vandamme P."/>
        </authorList>
    </citation>
    <scope>NUCLEOTIDE SEQUENCE [LARGE SCALE GENOMIC DNA]</scope>
    <source>
        <strain evidence="1 2">R-52487</strain>
    </source>
</reference>
<keyword evidence="2" id="KW-1185">Reference proteome</keyword>
<dbReference type="OrthoDB" id="1997677at2"/>
<dbReference type="AlphaFoldDB" id="A0A1S8GQ67"/>
<name>A0A1S8GQ67_9PROT</name>
<organism evidence="1 2">
    <name type="scientific">Bombella intestini</name>
    <dbReference type="NCBI Taxonomy" id="1539051"/>
    <lineage>
        <taxon>Bacteria</taxon>
        <taxon>Pseudomonadati</taxon>
        <taxon>Pseudomonadota</taxon>
        <taxon>Alphaproteobacteria</taxon>
        <taxon>Acetobacterales</taxon>
        <taxon>Acetobacteraceae</taxon>
        <taxon>Bombella</taxon>
    </lineage>
</organism>
<proteinExistence type="predicted"/>
<dbReference type="STRING" id="1539051.AL01_03740"/>
<dbReference type="Pfam" id="PF13704">
    <property type="entry name" value="Glyco_tranf_2_4"/>
    <property type="match status" value="1"/>
</dbReference>
<protein>
    <recommendedName>
        <fullName evidence="3">Glycosyl transferase family 2</fullName>
    </recommendedName>
</protein>
<dbReference type="Proteomes" id="UP000200980">
    <property type="component" value="Unassembled WGS sequence"/>
</dbReference>
<evidence type="ECO:0000313" key="2">
    <source>
        <dbReference type="Proteomes" id="UP000200980"/>
    </source>
</evidence>
<gene>
    <name evidence="1" type="ORF">AL01_03740</name>
</gene>
<dbReference type="RefSeq" id="WP_077396056.1">
    <property type="nucleotide sequence ID" value="NZ_JATM01000002.1"/>
</dbReference>
<evidence type="ECO:0000313" key="1">
    <source>
        <dbReference type="EMBL" id="OOL18863.1"/>
    </source>
</evidence>